<feature type="region of interest" description="Disordered" evidence="2">
    <location>
        <begin position="211"/>
        <end position="231"/>
    </location>
</feature>
<protein>
    <submittedName>
        <fullName evidence="3">Polymer-forming cytoskeletal protein</fullName>
    </submittedName>
</protein>
<evidence type="ECO:0000256" key="2">
    <source>
        <dbReference type="SAM" id="MobiDB-lite"/>
    </source>
</evidence>
<dbReference type="Pfam" id="PF04519">
    <property type="entry name" value="Bactofilin"/>
    <property type="match status" value="1"/>
</dbReference>
<dbReference type="KEGG" id="cox:E0W60_33845"/>
<dbReference type="OrthoDB" id="8903691at2"/>
<proteinExistence type="inferred from homology"/>
<gene>
    <name evidence="3" type="ORF">E0W60_33845</name>
</gene>
<dbReference type="EMBL" id="CP038637">
    <property type="protein sequence ID" value="QBY56040.1"/>
    <property type="molecule type" value="Genomic_DNA"/>
</dbReference>
<dbReference type="RefSeq" id="WP_135707209.1">
    <property type="nucleotide sequence ID" value="NZ_CP038637.1"/>
</dbReference>
<evidence type="ECO:0000313" key="3">
    <source>
        <dbReference type="EMBL" id="QBY56040.1"/>
    </source>
</evidence>
<accession>A0A4P7LIR3</accession>
<feature type="region of interest" description="Disordered" evidence="2">
    <location>
        <begin position="32"/>
        <end position="55"/>
    </location>
</feature>
<dbReference type="AlphaFoldDB" id="A0A4P7LIR3"/>
<evidence type="ECO:0000256" key="1">
    <source>
        <dbReference type="ARBA" id="ARBA00044755"/>
    </source>
</evidence>
<evidence type="ECO:0000313" key="4">
    <source>
        <dbReference type="Proteomes" id="UP000295294"/>
    </source>
</evidence>
<sequence length="231" mass="24348">MQSNPPILTRILLSAGIVRKKPAELPMKSIQDAERQQGRTPLAASPHAAQPEAGKALVPAIPTKVKIPGVDGTEVVHTLIPASMTVVGEIEIGENVVFQGPVRGNITVTGDHQVILTHTSSVHGNIRGKAVIVSCQVEGDIEAERVILTEAAAVRGDIRYSTLAMAEGARLDGKLTMVIPNVVAEHSANPDPVKELGIDLGANARVEMHRDEGGETTNVSELRPTAAVRTA</sequence>
<dbReference type="Proteomes" id="UP000295294">
    <property type="component" value="Plasmid unnamed2"/>
</dbReference>
<dbReference type="PANTHER" id="PTHR35024">
    <property type="entry name" value="HYPOTHETICAL CYTOSOLIC PROTEIN"/>
    <property type="match status" value="1"/>
</dbReference>
<name>A0A4P7LIR3_9BURK</name>
<keyword evidence="3" id="KW-0614">Plasmid</keyword>
<organism evidence="3 4">
    <name type="scientific">Cupriavidus oxalaticus</name>
    <dbReference type="NCBI Taxonomy" id="96344"/>
    <lineage>
        <taxon>Bacteria</taxon>
        <taxon>Pseudomonadati</taxon>
        <taxon>Pseudomonadota</taxon>
        <taxon>Betaproteobacteria</taxon>
        <taxon>Burkholderiales</taxon>
        <taxon>Burkholderiaceae</taxon>
        <taxon>Cupriavidus</taxon>
    </lineage>
</organism>
<geneLocation type="plasmid" evidence="3">
    <name>unnamed2</name>
</geneLocation>
<reference evidence="3 4" key="1">
    <citation type="submission" date="2019-03" db="EMBL/GenBank/DDBJ databases">
        <title>Efficiently degradation of phenoxyalkanoic acid herbicides by Cupriavidus oxalaticus strain X32.</title>
        <authorList>
            <person name="Sheng X."/>
        </authorList>
    </citation>
    <scope>NUCLEOTIDE SEQUENCE [LARGE SCALE GENOMIC DNA]</scope>
    <source>
        <strain evidence="3 4">X32</strain>
        <plasmid evidence="3 4">unnamed2</plasmid>
    </source>
</reference>
<dbReference type="PANTHER" id="PTHR35024:SF4">
    <property type="entry name" value="POLYMER-FORMING CYTOSKELETAL PROTEIN"/>
    <property type="match status" value="1"/>
</dbReference>
<comment type="similarity">
    <text evidence="1">Belongs to the bactofilin family.</text>
</comment>
<dbReference type="InterPro" id="IPR007607">
    <property type="entry name" value="BacA/B"/>
</dbReference>